<reference evidence="10 11" key="1">
    <citation type="submission" date="2024-06" db="EMBL/GenBank/DDBJ databases">
        <title>The Natural Products Discovery Center: Release of the First 8490 Sequenced Strains for Exploring Actinobacteria Biosynthetic Diversity.</title>
        <authorList>
            <person name="Kalkreuter E."/>
            <person name="Kautsar S.A."/>
            <person name="Yang D."/>
            <person name="Bader C.D."/>
            <person name="Teijaro C.N."/>
            <person name="Fluegel L."/>
            <person name="Davis C.M."/>
            <person name="Simpson J.R."/>
            <person name="Lauterbach L."/>
            <person name="Steele A.D."/>
            <person name="Gui C."/>
            <person name="Meng S."/>
            <person name="Li G."/>
            <person name="Viehrig K."/>
            <person name="Ye F."/>
            <person name="Su P."/>
            <person name="Kiefer A.F."/>
            <person name="Nichols A."/>
            <person name="Cepeda A.J."/>
            <person name="Yan W."/>
            <person name="Fan B."/>
            <person name="Jiang Y."/>
            <person name="Adhikari A."/>
            <person name="Zheng C.-J."/>
            <person name="Schuster L."/>
            <person name="Cowan T.M."/>
            <person name="Smanski M.J."/>
            <person name="Chevrette M.G."/>
            <person name="De Carvalho L.P.S."/>
            <person name="Shen B."/>
        </authorList>
    </citation>
    <scope>NUCLEOTIDE SEQUENCE [LARGE SCALE GENOMIC DNA]</scope>
    <source>
        <strain evidence="10 11">NPDC001694</strain>
    </source>
</reference>
<dbReference type="InterPro" id="IPR009000">
    <property type="entry name" value="Transl_B-barrel_sf"/>
</dbReference>
<name>A0ABV1T8Z1_9ACTN</name>
<keyword evidence="8" id="KW-0963">Cytoplasm</keyword>
<dbReference type="InterPro" id="IPR000795">
    <property type="entry name" value="T_Tr_GTP-bd_dom"/>
</dbReference>
<evidence type="ECO:0000256" key="7">
    <source>
        <dbReference type="ARBA" id="ARBA00029554"/>
    </source>
</evidence>
<proteinExistence type="inferred from homology"/>
<dbReference type="PANTHER" id="PTHR43721">
    <property type="entry name" value="ELONGATION FACTOR TU-RELATED"/>
    <property type="match status" value="1"/>
</dbReference>
<dbReference type="NCBIfam" id="NF000766">
    <property type="entry name" value="PRK00049.1"/>
    <property type="match status" value="1"/>
</dbReference>
<evidence type="ECO:0000259" key="9">
    <source>
        <dbReference type="PROSITE" id="PS51722"/>
    </source>
</evidence>
<organism evidence="10 11">
    <name type="scientific">Streptomyces sp. 900105755</name>
    <dbReference type="NCBI Taxonomy" id="3154389"/>
    <lineage>
        <taxon>Bacteria</taxon>
        <taxon>Bacillati</taxon>
        <taxon>Actinomycetota</taxon>
        <taxon>Actinomycetes</taxon>
        <taxon>Kitasatosporales</taxon>
        <taxon>Streptomycetaceae</taxon>
        <taxon>Streptomyces</taxon>
    </lineage>
</organism>
<sequence>MAKARFERTKPHVNIGTIGHIDHGKTTLTAAITKVLHDKFPQLNPFTPFDQIDKAPEERQRGITISIAHVEYQTERRHYAHVDCPGHADYIKNMITGAAQMDGAILVVAATDGPMPQTKEHVLLARQVGVPYIVVALNKTDMVDDEEILELVELEVRELLTEYEFPGDDVPVVRVSALRALEGDPQWTAALLELLDAVDEFVPEPVRDVDRPFLMPIEDVFTITGRGTVVTGRIERGVLWVNSEVEIIGIHPQKTRTTVTGVEMFRKLLDEGRAGENVGLLLRGIKRDDVERGQVVIRPGSVTPHTEFEARAYILSKDEGGRHTPFFENYRPQFYFRTTDVTGVVTLPPGTEMVMPGDNTTVHVQLIQPIAMEEGLKFAIREGGRTVGAGQVTRILK</sequence>
<dbReference type="PRINTS" id="PR00315">
    <property type="entry name" value="ELONGATNFCT"/>
</dbReference>
<gene>
    <name evidence="8 10" type="primary">tuf</name>
    <name evidence="10" type="ORF">ABT211_04230</name>
</gene>
<keyword evidence="5 8" id="KW-0648">Protein biosynthesis</keyword>
<dbReference type="Proteomes" id="UP001490365">
    <property type="component" value="Unassembled WGS sequence"/>
</dbReference>
<evidence type="ECO:0000256" key="2">
    <source>
        <dbReference type="ARBA" id="ARBA00022768"/>
    </source>
</evidence>
<dbReference type="NCBIfam" id="NF009372">
    <property type="entry name" value="PRK12735.1"/>
    <property type="match status" value="1"/>
</dbReference>
<dbReference type="InterPro" id="IPR009001">
    <property type="entry name" value="Transl_elong_EF1A/Init_IF2_C"/>
</dbReference>
<comment type="subunit">
    <text evidence="8">Monomer.</text>
</comment>
<dbReference type="NCBIfam" id="TIGR00231">
    <property type="entry name" value="small_GTP"/>
    <property type="match status" value="1"/>
</dbReference>
<dbReference type="SUPFAM" id="SSF50465">
    <property type="entry name" value="EF-Tu/eEF-1alpha/eIF2-gamma C-terminal domain"/>
    <property type="match status" value="1"/>
</dbReference>
<dbReference type="InterPro" id="IPR004541">
    <property type="entry name" value="Transl_elong_EFTu/EF1A_bac/org"/>
</dbReference>
<dbReference type="CDD" id="cd01884">
    <property type="entry name" value="EF_Tu"/>
    <property type="match status" value="1"/>
</dbReference>
<keyword evidence="4 8" id="KW-0460">Magnesium</keyword>
<dbReference type="InterPro" id="IPR041709">
    <property type="entry name" value="EF-Tu_GTP-bd"/>
</dbReference>
<dbReference type="NCBIfam" id="TIGR00485">
    <property type="entry name" value="EF-Tu"/>
    <property type="match status" value="1"/>
</dbReference>
<feature type="binding site" evidence="8">
    <location>
        <begin position="19"/>
        <end position="26"/>
    </location>
    <ligand>
        <name>GTP</name>
        <dbReference type="ChEBI" id="CHEBI:37565"/>
    </ligand>
</feature>
<comment type="similarity">
    <text evidence="8">Belongs to the TRAFAC class translation factor GTPase superfamily. Classic translation factor GTPase family. EF-Tu/EF-1A subfamily.</text>
</comment>
<evidence type="ECO:0000313" key="11">
    <source>
        <dbReference type="Proteomes" id="UP001490365"/>
    </source>
</evidence>
<keyword evidence="11" id="KW-1185">Reference proteome</keyword>
<accession>A0ABV1T8Z1</accession>
<comment type="subcellular location">
    <subcellularLocation>
        <location evidence="8">Cytoplasm</location>
    </subcellularLocation>
</comment>
<dbReference type="Pfam" id="PF00009">
    <property type="entry name" value="GTP_EFTU"/>
    <property type="match status" value="1"/>
</dbReference>
<evidence type="ECO:0000256" key="4">
    <source>
        <dbReference type="ARBA" id="ARBA00022842"/>
    </source>
</evidence>
<dbReference type="Gene3D" id="3.40.50.300">
    <property type="entry name" value="P-loop containing nucleotide triphosphate hydrolases"/>
    <property type="match status" value="1"/>
</dbReference>
<comment type="caution">
    <text evidence="10">The sequence shown here is derived from an EMBL/GenBank/DDBJ whole genome shotgun (WGS) entry which is preliminary data.</text>
</comment>
<dbReference type="EC" id="3.6.5.3" evidence="8"/>
<keyword evidence="1 8" id="KW-0547">Nucleotide-binding</keyword>
<dbReference type="CDD" id="cd03697">
    <property type="entry name" value="EFTU_II"/>
    <property type="match status" value="1"/>
</dbReference>
<dbReference type="Gene3D" id="2.40.30.10">
    <property type="entry name" value="Translation factors"/>
    <property type="match status" value="2"/>
</dbReference>
<dbReference type="HAMAP" id="MF_00118_B">
    <property type="entry name" value="EF_Tu_B"/>
    <property type="match status" value="1"/>
</dbReference>
<dbReference type="PROSITE" id="PS51722">
    <property type="entry name" value="G_TR_2"/>
    <property type="match status" value="1"/>
</dbReference>
<dbReference type="InterPro" id="IPR004161">
    <property type="entry name" value="EFTu-like_2"/>
</dbReference>
<dbReference type="InterPro" id="IPR050055">
    <property type="entry name" value="EF-Tu_GTPase"/>
</dbReference>
<dbReference type="SUPFAM" id="SSF50447">
    <property type="entry name" value="Translation proteins"/>
    <property type="match status" value="1"/>
</dbReference>
<keyword evidence="6 8" id="KW-0342">GTP-binding</keyword>
<dbReference type="CDD" id="cd03707">
    <property type="entry name" value="EFTU_III"/>
    <property type="match status" value="1"/>
</dbReference>
<comment type="function">
    <text evidence="8">GTP hydrolase that promotes the GTP-dependent binding of aminoacyl-tRNA to the A-site of ribosomes during protein biosynthesis.</text>
</comment>
<evidence type="ECO:0000256" key="5">
    <source>
        <dbReference type="ARBA" id="ARBA00022917"/>
    </source>
</evidence>
<feature type="binding site" evidence="8">
    <location>
        <position position="26"/>
    </location>
    <ligand>
        <name>Mg(2+)</name>
        <dbReference type="ChEBI" id="CHEBI:18420"/>
    </ligand>
</feature>
<dbReference type="InterPro" id="IPR004160">
    <property type="entry name" value="Transl_elong_EFTu/EF1A_C"/>
</dbReference>
<dbReference type="InterPro" id="IPR005225">
    <property type="entry name" value="Small_GTP-bd"/>
</dbReference>
<feature type="binding site" evidence="8">
    <location>
        <begin position="83"/>
        <end position="87"/>
    </location>
    <ligand>
        <name>GTP</name>
        <dbReference type="ChEBI" id="CHEBI:37565"/>
    </ligand>
</feature>
<evidence type="ECO:0000313" key="10">
    <source>
        <dbReference type="EMBL" id="MER6266499.1"/>
    </source>
</evidence>
<feature type="binding site" evidence="8">
    <location>
        <begin position="138"/>
        <end position="141"/>
    </location>
    <ligand>
        <name>GTP</name>
        <dbReference type="ChEBI" id="CHEBI:37565"/>
    </ligand>
</feature>
<dbReference type="PANTHER" id="PTHR43721:SF22">
    <property type="entry name" value="ELONGATION FACTOR TU, MITOCHONDRIAL"/>
    <property type="match status" value="1"/>
</dbReference>
<dbReference type="EMBL" id="JBEOZM010000002">
    <property type="protein sequence ID" value="MER6266499.1"/>
    <property type="molecule type" value="Genomic_DNA"/>
</dbReference>
<evidence type="ECO:0000256" key="1">
    <source>
        <dbReference type="ARBA" id="ARBA00022741"/>
    </source>
</evidence>
<protein>
    <recommendedName>
        <fullName evidence="7 8">Elongation factor Tu</fullName>
        <shortName evidence="8">EF-Tu</shortName>
        <ecNumber evidence="8">3.6.5.3</ecNumber>
    </recommendedName>
</protein>
<keyword evidence="3 8" id="KW-0378">Hydrolase</keyword>
<dbReference type="InterPro" id="IPR033720">
    <property type="entry name" value="EFTU_2"/>
</dbReference>
<evidence type="ECO:0000256" key="6">
    <source>
        <dbReference type="ARBA" id="ARBA00023134"/>
    </source>
</evidence>
<dbReference type="GO" id="GO:0003746">
    <property type="term" value="F:translation elongation factor activity"/>
    <property type="evidence" value="ECO:0007669"/>
    <property type="project" value="UniProtKB-KW"/>
</dbReference>
<feature type="domain" description="Tr-type G" evidence="9">
    <location>
        <begin position="10"/>
        <end position="206"/>
    </location>
</feature>
<dbReference type="PROSITE" id="PS00301">
    <property type="entry name" value="G_TR_1"/>
    <property type="match status" value="1"/>
</dbReference>
<dbReference type="RefSeq" id="WP_351955188.1">
    <property type="nucleotide sequence ID" value="NZ_JBEOZM010000002.1"/>
</dbReference>
<dbReference type="Pfam" id="PF03144">
    <property type="entry name" value="GTP_EFTU_D2"/>
    <property type="match status" value="1"/>
</dbReference>
<dbReference type="InterPro" id="IPR027417">
    <property type="entry name" value="P-loop_NTPase"/>
</dbReference>
<keyword evidence="8" id="KW-0479">Metal-binding</keyword>
<dbReference type="Pfam" id="PF03143">
    <property type="entry name" value="GTP_EFTU_D3"/>
    <property type="match status" value="1"/>
</dbReference>
<keyword evidence="2 8" id="KW-0251">Elongation factor</keyword>
<dbReference type="InterPro" id="IPR031157">
    <property type="entry name" value="G_TR_CS"/>
</dbReference>
<evidence type="ECO:0000256" key="8">
    <source>
        <dbReference type="HAMAP-Rule" id="MF_00118"/>
    </source>
</evidence>
<dbReference type="SUPFAM" id="SSF52540">
    <property type="entry name" value="P-loop containing nucleoside triphosphate hydrolases"/>
    <property type="match status" value="1"/>
</dbReference>
<comment type="catalytic activity">
    <reaction evidence="8">
        <text>GTP + H2O = GDP + phosphate + H(+)</text>
        <dbReference type="Rhea" id="RHEA:19669"/>
        <dbReference type="ChEBI" id="CHEBI:15377"/>
        <dbReference type="ChEBI" id="CHEBI:15378"/>
        <dbReference type="ChEBI" id="CHEBI:37565"/>
        <dbReference type="ChEBI" id="CHEBI:43474"/>
        <dbReference type="ChEBI" id="CHEBI:58189"/>
        <dbReference type="EC" id="3.6.5.3"/>
    </reaction>
</comment>
<dbReference type="NCBIfam" id="NF009373">
    <property type="entry name" value="PRK12736.1"/>
    <property type="match status" value="1"/>
</dbReference>
<evidence type="ECO:0000256" key="3">
    <source>
        <dbReference type="ARBA" id="ARBA00022801"/>
    </source>
</evidence>